<dbReference type="GO" id="GO:0016853">
    <property type="term" value="F:isomerase activity"/>
    <property type="evidence" value="ECO:0007669"/>
    <property type="project" value="UniProtKB-KW"/>
</dbReference>
<comment type="caution">
    <text evidence="4">The sequence shown here is derived from an EMBL/GenBank/DDBJ whole genome shotgun (WGS) entry which is preliminary data.</text>
</comment>
<dbReference type="PANTHER" id="PTHR13774">
    <property type="entry name" value="PHENAZINE BIOSYNTHESIS PROTEIN"/>
    <property type="match status" value="1"/>
</dbReference>
<keyword evidence="2" id="KW-0413">Isomerase</keyword>
<proteinExistence type="inferred from homology"/>
<sequence length="297" mass="31783">MATETEFHFIDVFARRPLEGNPLTLVPDADHLDVATMRAIAREFNQSETTFLVQPTSAAHWRLRSFTPTGVEVLGAGHNALGAWLWLAHAQRLPRSTSPTRLIQQIGDRLLPVEVAEDADGRTVVRMEQSAPVFGPELTDRRQLAAALNINVADLSDEPAEVVSTGAAHLLVPLRSREAVDRADPDGQRLSSVLRTVTEEGCYLYSLDPVDAAGGSIAYARFFNPTAGISEDPATGTAAGPLAARLVRDGRHDAGTAAIIEQGHRLGRPSRLQVTLSGETVVLSGAGVVVASGRLHL</sequence>
<keyword evidence="5" id="KW-1185">Reference proteome</keyword>
<reference evidence="4 5" key="1">
    <citation type="submission" date="2020-05" db="EMBL/GenBank/DDBJ databases">
        <title>Draft genome sequence of Mycobacterium hippocampi DL, isolated from European seabass, Dicentrarchus labrax, reared in fish farms.</title>
        <authorList>
            <person name="Stathopoulou P."/>
            <person name="Asimakis E."/>
            <person name="Tzokas K."/>
            <person name="Batargias C."/>
            <person name="Tsiamis G."/>
        </authorList>
    </citation>
    <scope>NUCLEOTIDE SEQUENCE [LARGE SCALE GENOMIC DNA]</scope>
    <source>
        <strain evidence="4 5">DL</strain>
    </source>
</reference>
<dbReference type="Pfam" id="PF02567">
    <property type="entry name" value="PhzC-PhzF"/>
    <property type="match status" value="1"/>
</dbReference>
<comment type="similarity">
    <text evidence="1">Belongs to the PhzF family.</text>
</comment>
<dbReference type="GO" id="GO:0005737">
    <property type="term" value="C:cytoplasm"/>
    <property type="evidence" value="ECO:0007669"/>
    <property type="project" value="TreeGrafter"/>
</dbReference>
<evidence type="ECO:0000313" key="5">
    <source>
        <dbReference type="Proteomes" id="UP000570517"/>
    </source>
</evidence>
<name>A0A850PW24_9MYCO</name>
<dbReference type="SUPFAM" id="SSF54506">
    <property type="entry name" value="Diaminopimelate epimerase-like"/>
    <property type="match status" value="1"/>
</dbReference>
<dbReference type="RefSeq" id="WP_178360096.1">
    <property type="nucleotide sequence ID" value="NZ_JABFYL010000039.1"/>
</dbReference>
<dbReference type="NCBIfam" id="TIGR00654">
    <property type="entry name" value="PhzF_family"/>
    <property type="match status" value="1"/>
</dbReference>
<organism evidence="4 5">
    <name type="scientific">Mycolicibacterium hippocampi</name>
    <dbReference type="NCBI Taxonomy" id="659824"/>
    <lineage>
        <taxon>Bacteria</taxon>
        <taxon>Bacillati</taxon>
        <taxon>Actinomycetota</taxon>
        <taxon>Actinomycetes</taxon>
        <taxon>Mycobacteriales</taxon>
        <taxon>Mycobacteriaceae</taxon>
        <taxon>Mycolicibacterium</taxon>
    </lineage>
</organism>
<evidence type="ECO:0000313" key="4">
    <source>
        <dbReference type="EMBL" id="NVN51825.1"/>
    </source>
</evidence>
<accession>A0A850PW24</accession>
<gene>
    <name evidence="4" type="ORF">HLY00_1814</name>
</gene>
<dbReference type="AlphaFoldDB" id="A0A850PW24"/>
<dbReference type="EMBL" id="JABFYL010000039">
    <property type="protein sequence ID" value="NVN51825.1"/>
    <property type="molecule type" value="Genomic_DNA"/>
</dbReference>
<dbReference type="Proteomes" id="UP000570517">
    <property type="component" value="Unassembled WGS sequence"/>
</dbReference>
<evidence type="ECO:0000256" key="3">
    <source>
        <dbReference type="PIRSR" id="PIRSR016184-1"/>
    </source>
</evidence>
<dbReference type="PANTHER" id="PTHR13774:SF39">
    <property type="entry name" value="BIOSYNTHESIS PROTEIN, PUTATIVE-RELATED"/>
    <property type="match status" value="1"/>
</dbReference>
<evidence type="ECO:0000256" key="2">
    <source>
        <dbReference type="ARBA" id="ARBA00023235"/>
    </source>
</evidence>
<dbReference type="PIRSF" id="PIRSF016184">
    <property type="entry name" value="PhzC_PhzF"/>
    <property type="match status" value="1"/>
</dbReference>
<dbReference type="InterPro" id="IPR003719">
    <property type="entry name" value="Phenazine_PhzF-like"/>
</dbReference>
<feature type="active site" evidence="3">
    <location>
        <position position="48"/>
    </location>
</feature>
<dbReference type="Gene3D" id="3.10.310.10">
    <property type="entry name" value="Diaminopimelate Epimerase, Chain A, domain 1"/>
    <property type="match status" value="2"/>
</dbReference>
<evidence type="ECO:0000256" key="1">
    <source>
        <dbReference type="ARBA" id="ARBA00008270"/>
    </source>
</evidence>
<protein>
    <submittedName>
        <fullName evidence="4">Phenazine biosynthesis protein PhzF like</fullName>
    </submittedName>
</protein>